<sequence length="232" mass="24639">MLLKSQVSKQARSQGSCCHSPDKPMAQAAYQNWSLYDEARYNLGFVRLSDLSRFLTELRNSDLTKAAVRADRLRMWNLLCQNATNVVSEVIRFPNLGPGQDKVYVFMGASEMMEFASTVGIALGIASGERQDMGPSNIGTRPNPAGSTSEGAAAGMMQSINDAQLRLKLSIAQLFTRLANPKGLIGVMLFDRATFETLGPHVWRIPIPPAGGAPAAAAGAAAAGAAAANANP</sequence>
<gene>
    <name evidence="5" type="primary">hypothetical protein 1</name>
</gene>
<reference evidence="5" key="1">
    <citation type="submission" date="2022-11" db="EMBL/GenBank/DDBJ databases">
        <authorList>
            <person name="Mifsud CO J."/>
            <person name="Holmes C E."/>
            <person name="Gallagher V R."/>
            <person name="Geoghegan L J."/>
        </authorList>
    </citation>
    <scope>NUCLEOTIDE SEQUENCE</scope>
</reference>
<dbReference type="GO" id="GO:0019028">
    <property type="term" value="C:viral capsid"/>
    <property type="evidence" value="ECO:0007669"/>
    <property type="project" value="UniProtKB-KW"/>
</dbReference>
<keyword evidence="3" id="KW-0946">Virion</keyword>
<feature type="region of interest" description="Disordered" evidence="4">
    <location>
        <begin position="132"/>
        <end position="151"/>
    </location>
</feature>
<dbReference type="EMBL" id="OX380448">
    <property type="protein sequence ID" value="CAI5383953.1"/>
    <property type="molecule type" value="Genomic_RNA"/>
</dbReference>
<evidence type="ECO:0000256" key="4">
    <source>
        <dbReference type="SAM" id="MobiDB-lite"/>
    </source>
</evidence>
<dbReference type="Gene3D" id="1.20.120.70">
    <property type="entry name" value="Tobacco mosaic virus-like, coat protein"/>
    <property type="match status" value="1"/>
</dbReference>
<evidence type="ECO:0000256" key="3">
    <source>
        <dbReference type="ARBA" id="ARBA00022844"/>
    </source>
</evidence>
<name>A0A9C7GWR3_9VIRU</name>
<organism evidence="5">
    <name type="scientific">Fern benyvirus</name>
    <dbReference type="NCBI Taxonomy" id="2933169"/>
    <lineage>
        <taxon>Viruses</taxon>
        <taxon>Riboviria</taxon>
        <taxon>Orthornavirae</taxon>
        <taxon>Kitrinoviricota</taxon>
        <taxon>Alsuviricetes</taxon>
        <taxon>Hepelivirales</taxon>
        <taxon>Benyviridae</taxon>
    </lineage>
</organism>
<dbReference type="InterPro" id="IPR036417">
    <property type="entry name" value="TMV-like_coat_sf"/>
</dbReference>
<dbReference type="InterPro" id="IPR001337">
    <property type="entry name" value="TMV-like_coat"/>
</dbReference>
<comment type="subcellular location">
    <subcellularLocation>
        <location evidence="1">Virion</location>
    </subcellularLocation>
</comment>
<proteinExistence type="predicted"/>
<protein>
    <submittedName>
        <fullName evidence="5">Uncharacterized protein</fullName>
    </submittedName>
</protein>
<dbReference type="Pfam" id="PF00721">
    <property type="entry name" value="TMV_coat"/>
    <property type="match status" value="1"/>
</dbReference>
<evidence type="ECO:0000256" key="1">
    <source>
        <dbReference type="ARBA" id="ARBA00004328"/>
    </source>
</evidence>
<keyword evidence="2" id="KW-0167">Capsid protein</keyword>
<dbReference type="GO" id="GO:0005198">
    <property type="term" value="F:structural molecule activity"/>
    <property type="evidence" value="ECO:0007669"/>
    <property type="project" value="InterPro"/>
</dbReference>
<evidence type="ECO:0000313" key="5">
    <source>
        <dbReference type="EMBL" id="CAI5383953.1"/>
    </source>
</evidence>
<feature type="compositionally biased region" description="Polar residues" evidence="4">
    <location>
        <begin position="137"/>
        <end position="150"/>
    </location>
</feature>
<evidence type="ECO:0000256" key="2">
    <source>
        <dbReference type="ARBA" id="ARBA00022561"/>
    </source>
</evidence>
<accession>A0A9C7GWR3</accession>